<dbReference type="eggNOG" id="COG1051">
    <property type="taxonomic scope" value="Bacteria"/>
</dbReference>
<dbReference type="EMBL" id="CP000301">
    <property type="protein sequence ID" value="ABD87805.1"/>
    <property type="molecule type" value="Genomic_DNA"/>
</dbReference>
<evidence type="ECO:0000313" key="4">
    <source>
        <dbReference type="EMBL" id="ABD87805.1"/>
    </source>
</evidence>
<dbReference type="HOGENOM" id="CLU_037162_20_6_5"/>
<dbReference type="PROSITE" id="PS51462">
    <property type="entry name" value="NUDIX"/>
    <property type="match status" value="1"/>
</dbReference>
<dbReference type="GO" id="GO:0016787">
    <property type="term" value="F:hydrolase activity"/>
    <property type="evidence" value="ECO:0007669"/>
    <property type="project" value="UniProtKB-KW"/>
</dbReference>
<comment type="cofactor">
    <cofactor evidence="1">
        <name>Mg(2+)</name>
        <dbReference type="ChEBI" id="CHEBI:18420"/>
    </cofactor>
</comment>
<dbReference type="AlphaFoldDB" id="Q215Y1"/>
<sequence>MTGDAAQCRPRLGCGAVVIRTDGKLLLGKRRRAPEAGCWGWLGGKVEWMEAVQDAVAREIREEADVEIRIVRLLCVVDQFETELTPPQHWVSPVYLADHIAGDARVMEPGAIEALGWFDASSLPQPITHAVRVALPFLAGGKPADQSRSYEAHRKAAL</sequence>
<dbReference type="Pfam" id="PF00293">
    <property type="entry name" value="NUDIX"/>
    <property type="match status" value="1"/>
</dbReference>
<protein>
    <submittedName>
        <fullName evidence="4">NUDIX hydrolase</fullName>
    </submittedName>
</protein>
<name>Q215Y1_RHOPB</name>
<keyword evidence="2 4" id="KW-0378">Hydrolase</keyword>
<gene>
    <name evidence="4" type="ordered locus">RPC_2251</name>
</gene>
<dbReference type="PANTHER" id="PTHR43046">
    <property type="entry name" value="GDP-MANNOSE MANNOSYL HYDROLASE"/>
    <property type="match status" value="1"/>
</dbReference>
<dbReference type="SUPFAM" id="SSF55811">
    <property type="entry name" value="Nudix"/>
    <property type="match status" value="1"/>
</dbReference>
<organism evidence="4">
    <name type="scientific">Rhodopseudomonas palustris (strain BisB18)</name>
    <dbReference type="NCBI Taxonomy" id="316056"/>
    <lineage>
        <taxon>Bacteria</taxon>
        <taxon>Pseudomonadati</taxon>
        <taxon>Pseudomonadota</taxon>
        <taxon>Alphaproteobacteria</taxon>
        <taxon>Hyphomicrobiales</taxon>
        <taxon>Nitrobacteraceae</taxon>
        <taxon>Rhodopseudomonas</taxon>
    </lineage>
</organism>
<dbReference type="InterPro" id="IPR020084">
    <property type="entry name" value="NUDIX_hydrolase_CS"/>
</dbReference>
<dbReference type="KEGG" id="rpc:RPC_2251"/>
<dbReference type="InterPro" id="IPR000086">
    <property type="entry name" value="NUDIX_hydrolase_dom"/>
</dbReference>
<dbReference type="PANTHER" id="PTHR43046:SF2">
    <property type="entry name" value="8-OXO-DGTP DIPHOSPHATASE-RELATED"/>
    <property type="match status" value="1"/>
</dbReference>
<evidence type="ECO:0000256" key="2">
    <source>
        <dbReference type="ARBA" id="ARBA00022801"/>
    </source>
</evidence>
<dbReference type="Gene3D" id="3.90.79.10">
    <property type="entry name" value="Nucleoside Triphosphate Pyrophosphohydrolase"/>
    <property type="match status" value="1"/>
</dbReference>
<evidence type="ECO:0000256" key="1">
    <source>
        <dbReference type="ARBA" id="ARBA00001946"/>
    </source>
</evidence>
<reference evidence="4" key="1">
    <citation type="submission" date="2006-03" db="EMBL/GenBank/DDBJ databases">
        <title>Complete sequence of Rhodopseudomonas palustris BisB18.</title>
        <authorList>
            <consortium name="US DOE Joint Genome Institute"/>
            <person name="Copeland A."/>
            <person name="Lucas S."/>
            <person name="Lapidus A."/>
            <person name="Barry K."/>
            <person name="Detter J.C."/>
            <person name="Glavina del Rio T."/>
            <person name="Hammon N."/>
            <person name="Israni S."/>
            <person name="Dalin E."/>
            <person name="Tice H."/>
            <person name="Pitluck S."/>
            <person name="Chain P."/>
            <person name="Malfatti S."/>
            <person name="Shin M."/>
            <person name="Vergez L."/>
            <person name="Schmutz J."/>
            <person name="Larimer F."/>
            <person name="Land M."/>
            <person name="Hauser L."/>
            <person name="Pelletier D.A."/>
            <person name="Kyrpides N."/>
            <person name="Anderson I."/>
            <person name="Oda Y."/>
            <person name="Harwood C.S."/>
            <person name="Richardson P."/>
        </authorList>
    </citation>
    <scope>NUCLEOTIDE SEQUENCE [LARGE SCALE GENOMIC DNA]</scope>
    <source>
        <strain evidence="4">BisB18</strain>
    </source>
</reference>
<dbReference type="STRING" id="316056.RPC_2251"/>
<dbReference type="InterPro" id="IPR015797">
    <property type="entry name" value="NUDIX_hydrolase-like_dom_sf"/>
</dbReference>
<proteinExistence type="predicted"/>
<dbReference type="OrthoDB" id="9761969at2"/>
<accession>Q215Y1</accession>
<dbReference type="RefSeq" id="WP_011472704.1">
    <property type="nucleotide sequence ID" value="NC_007925.1"/>
</dbReference>
<evidence type="ECO:0000259" key="3">
    <source>
        <dbReference type="PROSITE" id="PS51462"/>
    </source>
</evidence>
<feature type="domain" description="Nudix hydrolase" evidence="3">
    <location>
        <begin position="9"/>
        <end position="139"/>
    </location>
</feature>
<dbReference type="PROSITE" id="PS00893">
    <property type="entry name" value="NUDIX_BOX"/>
    <property type="match status" value="1"/>
</dbReference>